<feature type="region of interest" description="Disordered" evidence="1">
    <location>
        <begin position="467"/>
        <end position="486"/>
    </location>
</feature>
<protein>
    <recommendedName>
        <fullName evidence="6">Reverse transcriptase domain-containing protein</fullName>
    </recommendedName>
</protein>
<keyword evidence="5" id="KW-1185">Reference proteome</keyword>
<dbReference type="PROSITE" id="PS50858">
    <property type="entry name" value="BSD"/>
    <property type="match status" value="1"/>
</dbReference>
<dbReference type="GO" id="GO:0005737">
    <property type="term" value="C:cytoplasm"/>
    <property type="evidence" value="ECO:0007669"/>
    <property type="project" value="TreeGrafter"/>
</dbReference>
<dbReference type="InterPro" id="IPR005607">
    <property type="entry name" value="BSD_dom"/>
</dbReference>
<dbReference type="Proteomes" id="UP001231189">
    <property type="component" value="Unassembled WGS sequence"/>
</dbReference>
<dbReference type="Pfam" id="PF03909">
    <property type="entry name" value="BSD"/>
    <property type="match status" value="1"/>
</dbReference>
<name>A0AAD8RSS9_LOLMU</name>
<organism evidence="4 5">
    <name type="scientific">Lolium multiflorum</name>
    <name type="common">Italian ryegrass</name>
    <name type="synonym">Lolium perenne subsp. multiflorum</name>
    <dbReference type="NCBI Taxonomy" id="4521"/>
    <lineage>
        <taxon>Eukaryota</taxon>
        <taxon>Viridiplantae</taxon>
        <taxon>Streptophyta</taxon>
        <taxon>Embryophyta</taxon>
        <taxon>Tracheophyta</taxon>
        <taxon>Spermatophyta</taxon>
        <taxon>Magnoliopsida</taxon>
        <taxon>Liliopsida</taxon>
        <taxon>Poales</taxon>
        <taxon>Poaceae</taxon>
        <taxon>BOP clade</taxon>
        <taxon>Pooideae</taxon>
        <taxon>Poodae</taxon>
        <taxon>Poeae</taxon>
        <taxon>Poeae Chloroplast Group 2 (Poeae type)</taxon>
        <taxon>Loliodinae</taxon>
        <taxon>Loliinae</taxon>
        <taxon>Lolium</taxon>
    </lineage>
</organism>
<feature type="compositionally biased region" description="Polar residues" evidence="1">
    <location>
        <begin position="474"/>
        <end position="486"/>
    </location>
</feature>
<dbReference type="AlphaFoldDB" id="A0AAD8RSS9"/>
<dbReference type="PANTHER" id="PTHR16019">
    <property type="entry name" value="SYNAPSE-ASSOCIATED PROTEIN"/>
    <property type="match status" value="1"/>
</dbReference>
<dbReference type="EMBL" id="JAUUTY010000005">
    <property type="protein sequence ID" value="KAK1630262.1"/>
    <property type="molecule type" value="Genomic_DNA"/>
</dbReference>
<dbReference type="Pfam" id="PF00078">
    <property type="entry name" value="RVT_1"/>
    <property type="match status" value="1"/>
</dbReference>
<dbReference type="SUPFAM" id="SSF140383">
    <property type="entry name" value="BSD domain-like"/>
    <property type="match status" value="1"/>
</dbReference>
<evidence type="ECO:0000313" key="4">
    <source>
        <dbReference type="EMBL" id="KAK1630262.1"/>
    </source>
</evidence>
<proteinExistence type="predicted"/>
<dbReference type="SMART" id="SM00751">
    <property type="entry name" value="BSD"/>
    <property type="match status" value="1"/>
</dbReference>
<dbReference type="InterPro" id="IPR051494">
    <property type="entry name" value="BSD_domain-containing"/>
</dbReference>
<evidence type="ECO:0000313" key="5">
    <source>
        <dbReference type="Proteomes" id="UP001231189"/>
    </source>
</evidence>
<dbReference type="PANTHER" id="PTHR16019:SF5">
    <property type="entry name" value="BSD DOMAIN-CONTAINING PROTEIN 1"/>
    <property type="match status" value="1"/>
</dbReference>
<dbReference type="Gene3D" id="1.10.3970.10">
    <property type="entry name" value="BSD domain"/>
    <property type="match status" value="1"/>
</dbReference>
<evidence type="ECO:0008006" key="6">
    <source>
        <dbReference type="Google" id="ProtNLM"/>
    </source>
</evidence>
<evidence type="ECO:0000256" key="1">
    <source>
        <dbReference type="SAM" id="MobiDB-lite"/>
    </source>
</evidence>
<gene>
    <name evidence="4" type="ORF">QYE76_004577</name>
</gene>
<dbReference type="PROSITE" id="PS50878">
    <property type="entry name" value="RT_POL"/>
    <property type="match status" value="1"/>
</dbReference>
<dbReference type="CDD" id="cd01650">
    <property type="entry name" value="RT_nLTR_like"/>
    <property type="match status" value="1"/>
</dbReference>
<dbReference type="InterPro" id="IPR035925">
    <property type="entry name" value="BSD_dom_sf"/>
</dbReference>
<evidence type="ECO:0000259" key="2">
    <source>
        <dbReference type="PROSITE" id="PS50858"/>
    </source>
</evidence>
<feature type="compositionally biased region" description="Acidic residues" evidence="1">
    <location>
        <begin position="381"/>
        <end position="394"/>
    </location>
</feature>
<evidence type="ECO:0000259" key="3">
    <source>
        <dbReference type="PROSITE" id="PS50878"/>
    </source>
</evidence>
<feature type="region of interest" description="Disordered" evidence="1">
    <location>
        <begin position="381"/>
        <end position="411"/>
    </location>
</feature>
<dbReference type="InterPro" id="IPR043502">
    <property type="entry name" value="DNA/RNA_pol_sf"/>
</dbReference>
<feature type="domain" description="Reverse transcriptase" evidence="3">
    <location>
        <begin position="431"/>
        <end position="708"/>
    </location>
</feature>
<comment type="caution">
    <text evidence="4">The sequence shown here is derived from an EMBL/GenBank/DDBJ whole genome shotgun (WGS) entry which is preliminary data.</text>
</comment>
<dbReference type="InterPro" id="IPR000477">
    <property type="entry name" value="RT_dom"/>
</dbReference>
<feature type="region of interest" description="Disordered" evidence="1">
    <location>
        <begin position="125"/>
        <end position="174"/>
    </location>
</feature>
<reference evidence="4" key="1">
    <citation type="submission" date="2023-07" db="EMBL/GenBank/DDBJ databases">
        <title>A chromosome-level genome assembly of Lolium multiflorum.</title>
        <authorList>
            <person name="Chen Y."/>
            <person name="Copetti D."/>
            <person name="Kolliker R."/>
            <person name="Studer B."/>
        </authorList>
    </citation>
    <scope>NUCLEOTIDE SEQUENCE</scope>
    <source>
        <strain evidence="4">02402/16</strain>
        <tissue evidence="4">Leaf</tissue>
    </source>
</reference>
<feature type="domain" description="BSD" evidence="2">
    <location>
        <begin position="308"/>
        <end position="360"/>
    </location>
</feature>
<accession>A0AAD8RSS9</accession>
<dbReference type="SUPFAM" id="SSF56672">
    <property type="entry name" value="DNA/RNA polymerases"/>
    <property type="match status" value="1"/>
</dbReference>
<sequence>MLGIPVYVSLAVRVSPSSSLHLRGKVGHTSSTGTGSHLRRPFRSSTAALQIFCSCTLSDILGGLRVLLSGLFLAGRRWFVRLFGTARPPLSTSTSPWYLDSGASLTHEPVFWHVQISREHDHVQITSRSPGSTARYAAPLRPPTSASCDSRPKPDVAAARSAKSAPSPPAATDAGGWGFGGLLKTLTSQLETVLETYRRDLADFSTGLRRETDAFREAAARAARDLPSSAHALDGLADIVAQGKDALAQAAASSASPPSADAESDPSSASGLLRYYSCFEAQLRALQSDPATLAADPDDAEDFAAWRREAGFSVDERQEEIEALCYESDAVEGMLDRLVPDAVDAELFWARYFYRVHRLKQQEDARAKLVKRVIAQEEEEDLSWELDDEEPAPEEEIKQASISEEPKHSSNLSSLGVSLGFRSDEISVSANVLRQTELDRLTNTRSLVLIYKRPNVVLDHRLERNLADGRSSPKRNSNGINDPRLNSSWKETQIRAFMQGRNILDGVAVLHETVHEMHSKKLNGVILKLDFEKAYDKVKWSFLQQTLRMKGFSPEWRALINDFVYGGSVAIRVNDDTGHYFQTRKGLRQGDPLSPILFNIVADMLAVLIERAKSDGQIEGVIPHLVDGGLSILQYADDTILFMDHDLEKARNLKLILAAFEQLSGLKINFHKSELFCFGDAQDDVALYTELFGCGQGQFPIRYLGIPIHYRRLTIAEWKLVEERLQKRLSSWKGYLQMHRYSPFVVTSSAGGEPRPAYGGLYTVGGYGEGYFFPTWVAAYSTDRSST</sequence>